<reference evidence="4 5" key="1">
    <citation type="submission" date="2018-07" db="EMBL/GenBank/DDBJ databases">
        <title>Genomic Encyclopedia of Type Strains, Phase IV (KMG-IV): sequencing the most valuable type-strain genomes for metagenomic binning, comparative biology and taxonomic classification.</title>
        <authorList>
            <person name="Goeker M."/>
        </authorList>
    </citation>
    <scope>NUCLEOTIDE SEQUENCE [LARGE SCALE GENOMIC DNA]</scope>
    <source>
        <strain evidence="4 5">DSM 4134</strain>
    </source>
</reference>
<dbReference type="Proteomes" id="UP000256779">
    <property type="component" value="Unassembled WGS sequence"/>
</dbReference>
<dbReference type="InterPro" id="IPR029056">
    <property type="entry name" value="Ribokinase-like"/>
</dbReference>
<comment type="caution">
    <text evidence="4">The sequence shown here is derived from an EMBL/GenBank/DDBJ whole genome shotgun (WGS) entry which is preliminary data.</text>
</comment>
<sequence length="333" mass="36168">MVYTSISEIFEAFKHLKVLIIGDSMVDTYTYGAVHRMSPEAPVPVLSSERTEHRLGGAANVALNIASLGAKPILCSVIGHDLSGANLIELCLQHHLDPRFIVESKVRPTTVKHRMIAGGQQLLRVDDEVTDDLSAIDQAMLWKHISAQLPTCDVVILQDYDKGCLFPDMIEMIVSEAKAANKPVVVDPKFKNFSKYKDVTLFKPNAKEFDAAVPGTDLPLAERVAQWREDQGIAQCLLTRSGDGVLYDSQEDSGCLPARLREVADVSGAGDTVLSIAALCQAIHLPLRFTAELANLGGGIVCEHFGVVPLSSDRLMAEAAEDLLLLGMLRPAK</sequence>
<dbReference type="OrthoDB" id="9802794at2"/>
<dbReference type="InterPro" id="IPR011913">
    <property type="entry name" value="RfaE_dom_I"/>
</dbReference>
<evidence type="ECO:0000256" key="2">
    <source>
        <dbReference type="ARBA" id="ARBA00022777"/>
    </source>
</evidence>
<evidence type="ECO:0000313" key="4">
    <source>
        <dbReference type="EMBL" id="RED99777.1"/>
    </source>
</evidence>
<dbReference type="CDD" id="cd01172">
    <property type="entry name" value="RfaE_like"/>
    <property type="match status" value="1"/>
</dbReference>
<keyword evidence="2 4" id="KW-0418">Kinase</keyword>
<dbReference type="InterPro" id="IPR002173">
    <property type="entry name" value="Carboh/pur_kinase_PfkB_CS"/>
</dbReference>
<dbReference type="Gene3D" id="3.40.1190.20">
    <property type="match status" value="1"/>
</dbReference>
<accession>A0A3D9L4B7</accession>
<dbReference type="InterPro" id="IPR011611">
    <property type="entry name" value="PfkB_dom"/>
</dbReference>
<dbReference type="GO" id="GO:0016773">
    <property type="term" value="F:phosphotransferase activity, alcohol group as acceptor"/>
    <property type="evidence" value="ECO:0007669"/>
    <property type="project" value="InterPro"/>
</dbReference>
<evidence type="ECO:0000259" key="3">
    <source>
        <dbReference type="Pfam" id="PF00294"/>
    </source>
</evidence>
<dbReference type="RefSeq" id="WP_115867799.1">
    <property type="nucleotide sequence ID" value="NZ_QREG01000007.1"/>
</dbReference>
<evidence type="ECO:0000313" key="5">
    <source>
        <dbReference type="Proteomes" id="UP000256779"/>
    </source>
</evidence>
<dbReference type="Pfam" id="PF00294">
    <property type="entry name" value="PfkB"/>
    <property type="match status" value="1"/>
</dbReference>
<dbReference type="GO" id="GO:0005829">
    <property type="term" value="C:cytosol"/>
    <property type="evidence" value="ECO:0007669"/>
    <property type="project" value="TreeGrafter"/>
</dbReference>
<dbReference type="GO" id="GO:0033786">
    <property type="term" value="F:heptose-1-phosphate adenylyltransferase activity"/>
    <property type="evidence" value="ECO:0007669"/>
    <property type="project" value="TreeGrafter"/>
</dbReference>
<proteinExistence type="predicted"/>
<keyword evidence="1" id="KW-0808">Transferase</keyword>
<dbReference type="PANTHER" id="PTHR46969">
    <property type="entry name" value="BIFUNCTIONAL PROTEIN HLDE"/>
    <property type="match status" value="1"/>
</dbReference>
<keyword evidence="5" id="KW-1185">Reference proteome</keyword>
<protein>
    <submittedName>
        <fullName evidence="4">RfaE bifunctional protein kinase chain/domain</fullName>
    </submittedName>
</protein>
<dbReference type="AlphaFoldDB" id="A0A3D9L4B7"/>
<evidence type="ECO:0000256" key="1">
    <source>
        <dbReference type="ARBA" id="ARBA00022679"/>
    </source>
</evidence>
<dbReference type="GO" id="GO:0033785">
    <property type="term" value="F:heptose 7-phosphate kinase activity"/>
    <property type="evidence" value="ECO:0007669"/>
    <property type="project" value="TreeGrafter"/>
</dbReference>
<gene>
    <name evidence="4" type="ORF">C7460_10759</name>
</gene>
<dbReference type="PROSITE" id="PS00583">
    <property type="entry name" value="PFKB_KINASES_1"/>
    <property type="match status" value="1"/>
</dbReference>
<feature type="domain" description="Carbohydrate kinase PfkB" evidence="3">
    <location>
        <begin position="17"/>
        <end position="308"/>
    </location>
</feature>
<name>A0A3D9L4B7_MARFU</name>
<dbReference type="EMBL" id="QREG01000007">
    <property type="protein sequence ID" value="RED99777.1"/>
    <property type="molecule type" value="Genomic_DNA"/>
</dbReference>
<dbReference type="SUPFAM" id="SSF53613">
    <property type="entry name" value="Ribokinase-like"/>
    <property type="match status" value="1"/>
</dbReference>
<dbReference type="PANTHER" id="PTHR46969:SF1">
    <property type="entry name" value="BIFUNCTIONAL PROTEIN HLDE"/>
    <property type="match status" value="1"/>
</dbReference>
<organism evidence="4 5">
    <name type="scientific">Marinoscillum furvescens DSM 4134</name>
    <dbReference type="NCBI Taxonomy" id="1122208"/>
    <lineage>
        <taxon>Bacteria</taxon>
        <taxon>Pseudomonadati</taxon>
        <taxon>Bacteroidota</taxon>
        <taxon>Cytophagia</taxon>
        <taxon>Cytophagales</taxon>
        <taxon>Reichenbachiellaceae</taxon>
        <taxon>Marinoscillum</taxon>
    </lineage>
</organism>